<comment type="caution">
    <text evidence="1">The sequence shown here is derived from an EMBL/GenBank/DDBJ whole genome shotgun (WGS) entry which is preliminary data.</text>
</comment>
<gene>
    <name evidence="1" type="primary">jg4189</name>
    <name evidence="1" type="ORF">PAEG_LOCUS23350</name>
</gene>
<evidence type="ECO:0000313" key="2">
    <source>
        <dbReference type="Proteomes" id="UP000838756"/>
    </source>
</evidence>
<dbReference type="Proteomes" id="UP000838756">
    <property type="component" value="Unassembled WGS sequence"/>
</dbReference>
<name>A0A8S4S7C5_9NEOP</name>
<sequence length="103" mass="11694">MTAQSYERRAQLWDWWSREKIGVEGLAPSRSCMLLMTYCIPIALRQYFPCFGSARPALCRHEHWSAGYDAALATDAFLNNFTTAAEANIRSKSHVIGVLLARR</sequence>
<reference evidence="1" key="1">
    <citation type="submission" date="2022-03" db="EMBL/GenBank/DDBJ databases">
        <authorList>
            <person name="Lindestad O."/>
        </authorList>
    </citation>
    <scope>NUCLEOTIDE SEQUENCE</scope>
</reference>
<accession>A0A8S4S7C5</accession>
<dbReference type="EMBL" id="CAKXAJ010026146">
    <property type="protein sequence ID" value="CAH2258457.1"/>
    <property type="molecule type" value="Genomic_DNA"/>
</dbReference>
<protein>
    <submittedName>
        <fullName evidence="1">Jg4189 protein</fullName>
    </submittedName>
</protein>
<evidence type="ECO:0000313" key="1">
    <source>
        <dbReference type="EMBL" id="CAH2258457.1"/>
    </source>
</evidence>
<proteinExistence type="predicted"/>
<dbReference type="AlphaFoldDB" id="A0A8S4S7C5"/>
<keyword evidence="2" id="KW-1185">Reference proteome</keyword>
<organism evidence="1 2">
    <name type="scientific">Pararge aegeria aegeria</name>
    <dbReference type="NCBI Taxonomy" id="348720"/>
    <lineage>
        <taxon>Eukaryota</taxon>
        <taxon>Metazoa</taxon>
        <taxon>Ecdysozoa</taxon>
        <taxon>Arthropoda</taxon>
        <taxon>Hexapoda</taxon>
        <taxon>Insecta</taxon>
        <taxon>Pterygota</taxon>
        <taxon>Neoptera</taxon>
        <taxon>Endopterygota</taxon>
        <taxon>Lepidoptera</taxon>
        <taxon>Glossata</taxon>
        <taxon>Ditrysia</taxon>
        <taxon>Papilionoidea</taxon>
        <taxon>Nymphalidae</taxon>
        <taxon>Satyrinae</taxon>
        <taxon>Satyrini</taxon>
        <taxon>Parargina</taxon>
        <taxon>Pararge</taxon>
    </lineage>
</organism>